<reference evidence="2 3" key="1">
    <citation type="submission" date="2021-06" db="EMBL/GenBank/DDBJ databases">
        <title>Caerostris extrusa draft genome.</title>
        <authorList>
            <person name="Kono N."/>
            <person name="Arakawa K."/>
        </authorList>
    </citation>
    <scope>NUCLEOTIDE SEQUENCE [LARGE SCALE GENOMIC DNA]</scope>
</reference>
<dbReference type="EMBL" id="BPLR01006169">
    <property type="protein sequence ID" value="GIY07886.1"/>
    <property type="molecule type" value="Genomic_DNA"/>
</dbReference>
<evidence type="ECO:0000256" key="1">
    <source>
        <dbReference type="SAM" id="MobiDB-lite"/>
    </source>
</evidence>
<accession>A0AAV4QIH6</accession>
<sequence>MAYAFFNPYCQVDHGKTALCSEATMAGPVPIVRTARNVSIWRDGGGCTSGWYRWHVLGNSSDRNPHTEKGKKKNKIK</sequence>
<proteinExistence type="predicted"/>
<gene>
    <name evidence="2" type="ORF">CEXT_730041</name>
</gene>
<dbReference type="AlphaFoldDB" id="A0AAV4QIH6"/>
<evidence type="ECO:0000313" key="3">
    <source>
        <dbReference type="Proteomes" id="UP001054945"/>
    </source>
</evidence>
<evidence type="ECO:0000313" key="2">
    <source>
        <dbReference type="EMBL" id="GIY07886.1"/>
    </source>
</evidence>
<keyword evidence="3" id="KW-1185">Reference proteome</keyword>
<protein>
    <submittedName>
        <fullName evidence="2">Uncharacterized protein</fullName>
    </submittedName>
</protein>
<name>A0AAV4QIH6_CAEEX</name>
<feature type="region of interest" description="Disordered" evidence="1">
    <location>
        <begin position="58"/>
        <end position="77"/>
    </location>
</feature>
<dbReference type="Proteomes" id="UP001054945">
    <property type="component" value="Unassembled WGS sequence"/>
</dbReference>
<comment type="caution">
    <text evidence="2">The sequence shown here is derived from an EMBL/GenBank/DDBJ whole genome shotgun (WGS) entry which is preliminary data.</text>
</comment>
<organism evidence="2 3">
    <name type="scientific">Caerostris extrusa</name>
    <name type="common">Bark spider</name>
    <name type="synonym">Caerostris bankana</name>
    <dbReference type="NCBI Taxonomy" id="172846"/>
    <lineage>
        <taxon>Eukaryota</taxon>
        <taxon>Metazoa</taxon>
        <taxon>Ecdysozoa</taxon>
        <taxon>Arthropoda</taxon>
        <taxon>Chelicerata</taxon>
        <taxon>Arachnida</taxon>
        <taxon>Araneae</taxon>
        <taxon>Araneomorphae</taxon>
        <taxon>Entelegynae</taxon>
        <taxon>Araneoidea</taxon>
        <taxon>Araneidae</taxon>
        <taxon>Caerostris</taxon>
    </lineage>
</organism>